<proteinExistence type="predicted"/>
<evidence type="ECO:0000256" key="1">
    <source>
        <dbReference type="SAM" id="MobiDB-lite"/>
    </source>
</evidence>
<organism evidence="2">
    <name type="scientific">Myoviridae sp. ctiBE32</name>
    <dbReference type="NCBI Taxonomy" id="2826685"/>
    <lineage>
        <taxon>Viruses</taxon>
        <taxon>Duplodnaviria</taxon>
        <taxon>Heunggongvirae</taxon>
        <taxon>Uroviricota</taxon>
        <taxon>Caudoviricetes</taxon>
    </lineage>
</organism>
<sequence length="82" mass="9414">MSSTLFPDRKPRSPEKTPEELISQIQNNPGILQEALREVKQYGPQKAFYNKCREMGIDPDIILTPLKENRGGILQTLSKLFR</sequence>
<feature type="compositionally biased region" description="Basic and acidic residues" evidence="1">
    <location>
        <begin position="7"/>
        <end position="19"/>
    </location>
</feature>
<accession>A0A8S5N6V2</accession>
<feature type="region of interest" description="Disordered" evidence="1">
    <location>
        <begin position="1"/>
        <end position="21"/>
    </location>
</feature>
<evidence type="ECO:0000313" key="2">
    <source>
        <dbReference type="EMBL" id="DAD90509.1"/>
    </source>
</evidence>
<dbReference type="EMBL" id="BK015088">
    <property type="protein sequence ID" value="DAD90509.1"/>
    <property type="molecule type" value="Genomic_DNA"/>
</dbReference>
<reference evidence="2" key="1">
    <citation type="journal article" date="2021" name="Proc. Natl. Acad. Sci. U.S.A.">
        <title>A Catalog of Tens of Thousands of Viruses from Human Metagenomes Reveals Hidden Associations with Chronic Diseases.</title>
        <authorList>
            <person name="Tisza M.J."/>
            <person name="Buck C.B."/>
        </authorList>
    </citation>
    <scope>NUCLEOTIDE SEQUENCE</scope>
    <source>
        <strain evidence="2">CtiBE32</strain>
    </source>
</reference>
<protein>
    <submittedName>
        <fullName evidence="2">Uncharacterized protein</fullName>
    </submittedName>
</protein>
<name>A0A8S5N6V2_9CAUD</name>